<feature type="transmembrane region" description="Helical" evidence="2">
    <location>
        <begin position="260"/>
        <end position="283"/>
    </location>
</feature>
<proteinExistence type="predicted"/>
<name>F2R894_STRVP</name>
<gene>
    <name evidence="3" type="ordered locus">SVEN_5617</name>
</gene>
<dbReference type="PANTHER" id="PTHR23542:SF1">
    <property type="entry name" value="MAJOR FACILITATOR SUPERFAMILY (MFS) PROFILE DOMAIN-CONTAINING PROTEIN"/>
    <property type="match status" value="1"/>
</dbReference>
<dbReference type="Proteomes" id="UP000006854">
    <property type="component" value="Chromosome"/>
</dbReference>
<dbReference type="SUPFAM" id="SSF103473">
    <property type="entry name" value="MFS general substrate transporter"/>
    <property type="match status" value="1"/>
</dbReference>
<reference evidence="3 4" key="1">
    <citation type="journal article" date="2011" name="BMC Genomics">
        <title>Genome-wide analysis of the role of GlnR in Streptomyces venezuelae provides new insights into global nitrogen regulation in actinomycetes.</title>
        <authorList>
            <person name="Pullan S.T."/>
            <person name="Bibb M.J."/>
            <person name="Merrick M."/>
        </authorList>
    </citation>
    <scope>NUCLEOTIDE SEQUENCE [LARGE SCALE GENOMIC DNA]</scope>
    <source>
        <strain evidence="3">ATCC 10712</strain>
    </source>
</reference>
<dbReference type="EMBL" id="FR845719">
    <property type="protein sequence ID" value="CCA58903.1"/>
    <property type="molecule type" value="Genomic_DNA"/>
</dbReference>
<dbReference type="Pfam" id="PF07690">
    <property type="entry name" value="MFS_1"/>
    <property type="match status" value="1"/>
</dbReference>
<keyword evidence="2" id="KW-0472">Membrane</keyword>
<dbReference type="PANTHER" id="PTHR23542">
    <property type="match status" value="1"/>
</dbReference>
<dbReference type="GO" id="GO:0022857">
    <property type="term" value="F:transmembrane transporter activity"/>
    <property type="evidence" value="ECO:0007669"/>
    <property type="project" value="InterPro"/>
</dbReference>
<dbReference type="eggNOG" id="COG0477">
    <property type="taxonomic scope" value="Bacteria"/>
</dbReference>
<dbReference type="KEGG" id="sve:SVEN_5617"/>
<feature type="transmembrane region" description="Helical" evidence="2">
    <location>
        <begin position="295"/>
        <end position="311"/>
    </location>
</feature>
<dbReference type="InterPro" id="IPR011701">
    <property type="entry name" value="MFS"/>
</dbReference>
<evidence type="ECO:0000256" key="2">
    <source>
        <dbReference type="SAM" id="Phobius"/>
    </source>
</evidence>
<keyword evidence="4" id="KW-1185">Reference proteome</keyword>
<dbReference type="HOGENOM" id="CLU_033532_3_1_11"/>
<feature type="transmembrane region" description="Helical" evidence="2">
    <location>
        <begin position="230"/>
        <end position="254"/>
    </location>
</feature>
<feature type="transmembrane region" description="Helical" evidence="2">
    <location>
        <begin position="317"/>
        <end position="340"/>
    </location>
</feature>
<feature type="transmembrane region" description="Helical" evidence="2">
    <location>
        <begin position="352"/>
        <end position="372"/>
    </location>
</feature>
<dbReference type="STRING" id="953739.SVEN_5617"/>
<feature type="transmembrane region" description="Helical" evidence="2">
    <location>
        <begin position="181"/>
        <end position="201"/>
    </location>
</feature>
<accession>F2R894</accession>
<evidence type="ECO:0000313" key="3">
    <source>
        <dbReference type="EMBL" id="CCA58903.1"/>
    </source>
</evidence>
<dbReference type="Gene3D" id="1.20.1250.20">
    <property type="entry name" value="MFS general substrate transporter like domains"/>
    <property type="match status" value="1"/>
</dbReference>
<dbReference type="PATRIC" id="fig|953739.5.peg.842"/>
<sequence>MLLAERPLASPPVTYRAVLGTRHVLRLLAGTLTGRMPSGMVAVSLVLWVTRGGGSLATASALAAIYGLTASVTQPVKGRLMDRHGQTRVSAPAAIVSSSSLLALPVIGPGGSTWLIGAAVALAGLSAPPLESGLRSLWPSVVTDLGQRKVIQALDTGAQGLMYVAGPLLATWLATTFGADAALAAASALVLVGTATVLTSAPSRTWRPHREEAVESARPLKRHRLVSGGMVLLCMGLAALGVSLGGLGVWAAAIAETNQAAWLTGVLPAAFSTGSFLGGLLFARLARRAAPATQLSCTSALFTVGWLALLTQPGPHAAIVAAALPGLFLTMVITCGFETIDALAPASRTTEAYSWLILAVGTGQAAGTVLAGTLADHILGLSALPAAGAAIATTVFVLSRPVLGPRRQPGRHRRTATPPRPRHRR</sequence>
<evidence type="ECO:0000256" key="1">
    <source>
        <dbReference type="SAM" id="MobiDB-lite"/>
    </source>
</evidence>
<feature type="compositionally biased region" description="Basic residues" evidence="1">
    <location>
        <begin position="408"/>
        <end position="425"/>
    </location>
</feature>
<keyword evidence="2" id="KW-0812">Transmembrane</keyword>
<feature type="region of interest" description="Disordered" evidence="1">
    <location>
        <begin position="403"/>
        <end position="425"/>
    </location>
</feature>
<dbReference type="InterPro" id="IPR036259">
    <property type="entry name" value="MFS_trans_sf"/>
</dbReference>
<feature type="transmembrane region" description="Helical" evidence="2">
    <location>
        <begin position="378"/>
        <end position="398"/>
    </location>
</feature>
<protein>
    <submittedName>
        <fullName evidence="3">ABC transporter, permease protein</fullName>
    </submittedName>
</protein>
<organism evidence="3 4">
    <name type="scientific">Streptomyces venezuelae (strain ATCC 10712 / CBS 650.69 / DSM 40230 / JCM 4526 / NBRC 13096 / PD 04745)</name>
    <dbReference type="NCBI Taxonomy" id="953739"/>
    <lineage>
        <taxon>Bacteria</taxon>
        <taxon>Bacillati</taxon>
        <taxon>Actinomycetota</taxon>
        <taxon>Actinomycetes</taxon>
        <taxon>Kitasatosporales</taxon>
        <taxon>Streptomycetaceae</taxon>
        <taxon>Streptomyces</taxon>
    </lineage>
</organism>
<dbReference type="AlphaFoldDB" id="F2R894"/>
<evidence type="ECO:0000313" key="4">
    <source>
        <dbReference type="Proteomes" id="UP000006854"/>
    </source>
</evidence>
<keyword evidence="2" id="KW-1133">Transmembrane helix</keyword>